<protein>
    <submittedName>
        <fullName evidence="2">Uncharacterized protein</fullName>
    </submittedName>
</protein>
<feature type="compositionally biased region" description="Basic and acidic residues" evidence="1">
    <location>
        <begin position="129"/>
        <end position="146"/>
    </location>
</feature>
<gene>
    <name evidence="2" type="ORF">LCGC14_2152790</name>
</gene>
<reference evidence="2" key="1">
    <citation type="journal article" date="2015" name="Nature">
        <title>Complex archaea that bridge the gap between prokaryotes and eukaryotes.</title>
        <authorList>
            <person name="Spang A."/>
            <person name="Saw J.H."/>
            <person name="Jorgensen S.L."/>
            <person name="Zaremba-Niedzwiedzka K."/>
            <person name="Martijn J."/>
            <person name="Lind A.E."/>
            <person name="van Eijk R."/>
            <person name="Schleper C."/>
            <person name="Guy L."/>
            <person name="Ettema T.J."/>
        </authorList>
    </citation>
    <scope>NUCLEOTIDE SEQUENCE</scope>
</reference>
<accession>A0A0F9GRE6</accession>
<dbReference type="AlphaFoldDB" id="A0A0F9GRE6"/>
<name>A0A0F9GRE6_9ZZZZ</name>
<evidence type="ECO:0000256" key="1">
    <source>
        <dbReference type="SAM" id="MobiDB-lite"/>
    </source>
</evidence>
<comment type="caution">
    <text evidence="2">The sequence shown here is derived from an EMBL/GenBank/DDBJ whole genome shotgun (WGS) entry which is preliminary data.</text>
</comment>
<dbReference type="EMBL" id="LAZR01027463">
    <property type="protein sequence ID" value="KKL65657.1"/>
    <property type="molecule type" value="Genomic_DNA"/>
</dbReference>
<organism evidence="2">
    <name type="scientific">marine sediment metagenome</name>
    <dbReference type="NCBI Taxonomy" id="412755"/>
    <lineage>
        <taxon>unclassified sequences</taxon>
        <taxon>metagenomes</taxon>
        <taxon>ecological metagenomes</taxon>
    </lineage>
</organism>
<evidence type="ECO:0000313" key="2">
    <source>
        <dbReference type="EMBL" id="KKL65657.1"/>
    </source>
</evidence>
<feature type="region of interest" description="Disordered" evidence="1">
    <location>
        <begin position="111"/>
        <end position="146"/>
    </location>
</feature>
<proteinExistence type="predicted"/>
<sequence length="146" mass="16491">MDYLKAEDLKPAEKDVILARWSETAGREIGMRIRSLSRRERMQGSPGIDAKSEEYAMMPPERRREIDLHWEQWGNEVISRACVEPPLSPEDADRLDPMDRLTLLAEITDLSQGLPPPLRPFLDGGAQDGRPDRADVREAAGRSPEA</sequence>